<evidence type="ECO:0000259" key="2">
    <source>
        <dbReference type="Pfam" id="PF20167"/>
    </source>
</evidence>
<evidence type="ECO:0000313" key="4">
    <source>
        <dbReference type="RefSeq" id="XP_056689527.1"/>
    </source>
</evidence>
<dbReference type="Proteomes" id="UP000813463">
    <property type="component" value="Chromosome 6"/>
</dbReference>
<evidence type="ECO:0000313" key="3">
    <source>
        <dbReference type="Proteomes" id="UP000813463"/>
    </source>
</evidence>
<gene>
    <name evidence="4" type="primary">LOC130464130</name>
</gene>
<sequence length="588" mass="65846">MQPPFSLSHTPSPLTSPLLSPIKTFTMVLTSNNTDLTSLKRKRNPSSPVPMDTSPIQSPIPLRSHNPMLAITQGEQTDTDIEMKSPISNPRSSTRKSKKRRVEASGENIEETEENAQTQGEAKGSKKLTAKENNLVEGFAINSTWCEATKFKELMEILEQQKWVSLLSTYAKSPLIPEAMKEFCKNFACVDNVCSSKVNGTRIEFDASYLEQLFGTPNRGFDMWLKGQITVTIDNVDEKDIVGSIGGDSKVSTSTSHNCFSPLKKLLFNIVWRGVVPRTQKRNIASLFDACLMYCLERKIPINFPAIMIKHLSTCIPKFKIPYSSLLTEIFKSFSVDLSPYSVIPLKSTQILQLEMLHLLNLKVVQGKVIRAGKEEKQDEEDQEGTVVKEEVEEEEELEQIEVPLSRGNRKSVGSQGKRKSLRVAMKENKKREPVFMEINEEGDVKEMPIEEDAVPLNQEELPETVGPRKRTPRSSKKSKARRVPSEQEHVQDHGGAWNTKDDQILELKATVARLVELQEGTDHRISSMQAHIGALVTSVKSLQNNLHHYSEQANATRATILTKINNLESFEETVIEETAGSGSPSQA</sequence>
<organism evidence="3 4">
    <name type="scientific">Spinacia oleracea</name>
    <name type="common">Spinach</name>
    <dbReference type="NCBI Taxonomy" id="3562"/>
    <lineage>
        <taxon>Eukaryota</taxon>
        <taxon>Viridiplantae</taxon>
        <taxon>Streptophyta</taxon>
        <taxon>Embryophyta</taxon>
        <taxon>Tracheophyta</taxon>
        <taxon>Spermatophyta</taxon>
        <taxon>Magnoliopsida</taxon>
        <taxon>eudicotyledons</taxon>
        <taxon>Gunneridae</taxon>
        <taxon>Pentapetalae</taxon>
        <taxon>Caryophyllales</taxon>
        <taxon>Chenopodiaceae</taxon>
        <taxon>Chenopodioideae</taxon>
        <taxon>Anserineae</taxon>
        <taxon>Spinacia</taxon>
    </lineage>
</organism>
<feature type="region of interest" description="Disordered" evidence="1">
    <location>
        <begin position="75"/>
        <end position="126"/>
    </location>
</feature>
<feature type="compositionally biased region" description="Basic residues" evidence="1">
    <location>
        <begin position="468"/>
        <end position="483"/>
    </location>
</feature>
<feature type="compositionally biased region" description="Basic and acidic residues" evidence="1">
    <location>
        <begin position="484"/>
        <end position="493"/>
    </location>
</feature>
<feature type="domain" description="Putative plant transposon protein" evidence="2">
    <location>
        <begin position="162"/>
        <end position="337"/>
    </location>
</feature>
<dbReference type="RefSeq" id="XP_056689527.1">
    <property type="nucleotide sequence ID" value="XM_056833549.1"/>
</dbReference>
<evidence type="ECO:0000256" key="1">
    <source>
        <dbReference type="SAM" id="MobiDB-lite"/>
    </source>
</evidence>
<dbReference type="Pfam" id="PF20167">
    <property type="entry name" value="Transposase_32"/>
    <property type="match status" value="1"/>
</dbReference>
<reference evidence="4" key="2">
    <citation type="submission" date="2025-08" db="UniProtKB">
        <authorList>
            <consortium name="RefSeq"/>
        </authorList>
    </citation>
    <scope>IDENTIFICATION</scope>
    <source>
        <tissue evidence="4">Leaf</tissue>
    </source>
</reference>
<dbReference type="InterPro" id="IPR046796">
    <property type="entry name" value="Transposase_32_dom"/>
</dbReference>
<dbReference type="GeneID" id="130464130"/>
<name>A0ABM3R1P2_SPIOL</name>
<proteinExistence type="predicted"/>
<feature type="region of interest" description="Disordered" evidence="1">
    <location>
        <begin position="373"/>
        <end position="426"/>
    </location>
</feature>
<feature type="region of interest" description="Disordered" evidence="1">
    <location>
        <begin position="32"/>
        <end position="63"/>
    </location>
</feature>
<protein>
    <recommendedName>
        <fullName evidence="2">Putative plant transposon protein domain-containing protein</fullName>
    </recommendedName>
</protein>
<keyword evidence="3" id="KW-1185">Reference proteome</keyword>
<reference evidence="3" key="1">
    <citation type="journal article" date="2021" name="Nat. Commun.">
        <title>Genomic analyses provide insights into spinach domestication and the genetic basis of agronomic traits.</title>
        <authorList>
            <person name="Cai X."/>
            <person name="Sun X."/>
            <person name="Xu C."/>
            <person name="Sun H."/>
            <person name="Wang X."/>
            <person name="Ge C."/>
            <person name="Zhang Z."/>
            <person name="Wang Q."/>
            <person name="Fei Z."/>
            <person name="Jiao C."/>
            <person name="Wang Q."/>
        </authorList>
    </citation>
    <scope>NUCLEOTIDE SEQUENCE [LARGE SCALE GENOMIC DNA]</scope>
    <source>
        <strain evidence="3">cv. Varoflay</strain>
    </source>
</reference>
<feature type="region of interest" description="Disordered" evidence="1">
    <location>
        <begin position="454"/>
        <end position="498"/>
    </location>
</feature>
<accession>A0ABM3R1P2</accession>
<feature type="compositionally biased region" description="Acidic residues" evidence="1">
    <location>
        <begin position="391"/>
        <end position="400"/>
    </location>
</feature>